<feature type="site" description="Transition state stabilizer" evidence="11">
    <location>
        <position position="209"/>
    </location>
</feature>
<protein>
    <recommendedName>
        <fullName evidence="5 12">3-deoxy-D-manno-octulosonic acid transferase</fullName>
        <shortName evidence="12">Kdo transferase</shortName>
        <ecNumber evidence="4 12">2.4.99.12</ecNumber>
    </recommendedName>
    <alternativeName>
        <fullName evidence="8 12">Lipid IV(A) 3-deoxy-D-manno-octulosonic acid transferase</fullName>
    </alternativeName>
</protein>
<organism evidence="14 15">
    <name type="scientific">Tahibacter soli</name>
    <dbReference type="NCBI Taxonomy" id="2983605"/>
    <lineage>
        <taxon>Bacteria</taxon>
        <taxon>Pseudomonadati</taxon>
        <taxon>Pseudomonadota</taxon>
        <taxon>Gammaproteobacteria</taxon>
        <taxon>Lysobacterales</taxon>
        <taxon>Rhodanobacteraceae</taxon>
        <taxon>Tahibacter</taxon>
    </lineage>
</organism>
<keyword evidence="12" id="KW-0448">Lipopolysaccharide biosynthesis</keyword>
<dbReference type="SUPFAM" id="SSF53756">
    <property type="entry name" value="UDP-Glycosyltransferase/glycogen phosphorylase"/>
    <property type="match status" value="1"/>
</dbReference>
<keyword evidence="15" id="KW-1185">Reference proteome</keyword>
<comment type="caution">
    <text evidence="14">The sequence shown here is derived from an EMBL/GenBank/DDBJ whole genome shotgun (WGS) entry which is preliminary data.</text>
</comment>
<evidence type="ECO:0000256" key="2">
    <source>
        <dbReference type="ARBA" id="ARBA00004713"/>
    </source>
</evidence>
<evidence type="ECO:0000256" key="11">
    <source>
        <dbReference type="PIRSR" id="PIRSR639901-2"/>
    </source>
</evidence>
<evidence type="ECO:0000259" key="13">
    <source>
        <dbReference type="Pfam" id="PF04413"/>
    </source>
</evidence>
<comment type="similarity">
    <text evidence="3">Belongs to the glycosyltransferase group 1 family. Glycosyltransferase 30 subfamily.</text>
</comment>
<dbReference type="RefSeq" id="WP_263545552.1">
    <property type="nucleotide sequence ID" value="NZ_JAOVZO020000017.1"/>
</dbReference>
<accession>A0A9X3YMB3</accession>
<dbReference type="FunFam" id="3.40.50.11720:FF:000001">
    <property type="entry name" value="3-deoxy-D-manno-octulosonic acid transferase"/>
    <property type="match status" value="1"/>
</dbReference>
<dbReference type="GO" id="GO:0009244">
    <property type="term" value="P:lipopolysaccharide core region biosynthetic process"/>
    <property type="evidence" value="ECO:0007669"/>
    <property type="project" value="UniProtKB-UniRule"/>
</dbReference>
<evidence type="ECO:0000256" key="9">
    <source>
        <dbReference type="ARBA" id="ARBA00049183"/>
    </source>
</evidence>
<evidence type="ECO:0000256" key="1">
    <source>
        <dbReference type="ARBA" id="ARBA00004388"/>
    </source>
</evidence>
<comment type="subcellular location">
    <subcellularLocation>
        <location evidence="1">Cell inner membrane</location>
        <topology evidence="1">Single-pass membrane protein</topology>
        <orientation evidence="1">Cytoplasmic side</orientation>
    </subcellularLocation>
    <subcellularLocation>
        <location evidence="12">Cell membrane</location>
    </subcellularLocation>
</comment>
<gene>
    <name evidence="14" type="primary">waaA</name>
    <name evidence="14" type="ORF">OD750_012410</name>
</gene>
<keyword evidence="14" id="KW-0328">Glycosyltransferase</keyword>
<dbReference type="NCBIfam" id="NF004388">
    <property type="entry name" value="PRK05749.1-4"/>
    <property type="match status" value="1"/>
</dbReference>
<evidence type="ECO:0000256" key="6">
    <source>
        <dbReference type="ARBA" id="ARBA00022679"/>
    </source>
</evidence>
<dbReference type="PANTHER" id="PTHR42755:SF1">
    <property type="entry name" value="3-DEOXY-D-MANNO-OCTULOSONIC ACID TRANSFERASE, MITOCHONDRIAL-RELATED"/>
    <property type="match status" value="1"/>
</dbReference>
<sequence>MFPRSLYTLVMYLLTPVILFRLARRGLHYRSYLGRWRERFGFFRAPGFERSIWIHAVSVGEVNAAVPLIEALMRRHADLPFVITTITPTGSERVQKLFGDRVFHVYLPYDLPASVRRFLERVRPSLGVIMETEIWPNLFAECEARRVPLVVANARLSAKSLRGYGPVRPLARVAIRSARHVAAQSGADAQRLLELGADPSRLSVLGNIKFDMAVPADLPEHGRALRVEWGPHRPVWIAASTHEGEEVAMLKAHALVLRRFPDALFLIAPRHPERFKPVALACRSFGFATRTRSEDVSAESATQVFVVDTLGELLRYYAAADLAFVGGSLVEIGGHNVLEPAALSVPVIVGLNTFNFAEITTSLVDAGGALQIADGEKLGAEVVRLLGDERRRVEMGEAARHVFERERGAVERNLEAIEKVMTGSPA</sequence>
<dbReference type="GO" id="GO:0009245">
    <property type="term" value="P:lipid A biosynthetic process"/>
    <property type="evidence" value="ECO:0007669"/>
    <property type="project" value="TreeGrafter"/>
</dbReference>
<evidence type="ECO:0000313" key="14">
    <source>
        <dbReference type="EMBL" id="MDC8013343.1"/>
    </source>
</evidence>
<evidence type="ECO:0000256" key="5">
    <source>
        <dbReference type="ARBA" id="ARBA00019077"/>
    </source>
</evidence>
<dbReference type="FunFam" id="3.40.50.2000:FF:000032">
    <property type="entry name" value="3-deoxy-D-manno-octulosonic acid transferase"/>
    <property type="match status" value="1"/>
</dbReference>
<comment type="function">
    <text evidence="12">Involved in lipopolysaccharide (LPS) biosynthesis. Catalyzes the transfer of 3-deoxy-D-manno-octulosonate (Kdo) residue(s) from CMP-Kdo to lipid IV(A), the tetraacyldisaccharide-1,4'-bisphosphate precursor of lipid A.</text>
</comment>
<comment type="pathway">
    <text evidence="2 12">Bacterial outer membrane biogenesis; LPS core biosynthesis.</text>
</comment>
<keyword evidence="7" id="KW-0812">Transmembrane</keyword>
<evidence type="ECO:0000256" key="3">
    <source>
        <dbReference type="ARBA" id="ARBA00006380"/>
    </source>
</evidence>
<dbReference type="GO" id="GO:0005886">
    <property type="term" value="C:plasma membrane"/>
    <property type="evidence" value="ECO:0007669"/>
    <property type="project" value="UniProtKB-SubCell"/>
</dbReference>
<dbReference type="EMBL" id="JAOVZO020000017">
    <property type="protein sequence ID" value="MDC8013343.1"/>
    <property type="molecule type" value="Genomic_DNA"/>
</dbReference>
<keyword evidence="12" id="KW-0472">Membrane</keyword>
<dbReference type="Pfam" id="PF04413">
    <property type="entry name" value="Glycos_transf_N"/>
    <property type="match status" value="1"/>
</dbReference>
<comment type="catalytic activity">
    <reaction evidence="9 12">
        <text>lipid IVA (E. coli) + CMP-3-deoxy-beta-D-manno-octulosonate = alpha-Kdo-(2-&gt;6)-lipid IVA (E. coli) + CMP + H(+)</text>
        <dbReference type="Rhea" id="RHEA:28066"/>
        <dbReference type="ChEBI" id="CHEBI:15378"/>
        <dbReference type="ChEBI" id="CHEBI:58603"/>
        <dbReference type="ChEBI" id="CHEBI:60364"/>
        <dbReference type="ChEBI" id="CHEBI:60377"/>
        <dbReference type="ChEBI" id="CHEBI:85987"/>
        <dbReference type="EC" id="2.4.99.12"/>
    </reaction>
</comment>
<feature type="domain" description="3-deoxy-D-manno-octulosonic-acid transferase N-terminal" evidence="13">
    <location>
        <begin position="35"/>
        <end position="212"/>
    </location>
</feature>
<keyword evidence="6 12" id="KW-0808">Transferase</keyword>
<reference evidence="14" key="1">
    <citation type="submission" date="2023-02" db="EMBL/GenBank/DDBJ databases">
        <title>Tahibacter soli sp. nov. isolated from soil.</title>
        <authorList>
            <person name="Baek J.H."/>
            <person name="Lee J.K."/>
            <person name="Choi D.G."/>
            <person name="Jeon C.O."/>
        </authorList>
    </citation>
    <scope>NUCLEOTIDE SEQUENCE</scope>
    <source>
        <strain evidence="14">BL</strain>
    </source>
</reference>
<dbReference type="EC" id="2.4.99.12" evidence="4 12"/>
<dbReference type="AlphaFoldDB" id="A0A9X3YMB3"/>
<evidence type="ECO:0000256" key="7">
    <source>
        <dbReference type="ARBA" id="ARBA00022968"/>
    </source>
</evidence>
<dbReference type="PANTHER" id="PTHR42755">
    <property type="entry name" value="3-DEOXY-MANNO-OCTULOSONATE CYTIDYLYLTRANSFERASE"/>
    <property type="match status" value="1"/>
</dbReference>
<keyword evidence="7" id="KW-0735">Signal-anchor</keyword>
<dbReference type="Gene3D" id="3.40.50.11720">
    <property type="entry name" value="3-Deoxy-D-manno-octulosonic-acid transferase, N-terminal domain"/>
    <property type="match status" value="1"/>
</dbReference>
<proteinExistence type="inferred from homology"/>
<dbReference type="GO" id="GO:0043842">
    <property type="term" value="F:Kdo transferase activity"/>
    <property type="evidence" value="ECO:0007669"/>
    <property type="project" value="UniProtKB-EC"/>
</dbReference>
<dbReference type="Gene3D" id="3.40.50.2000">
    <property type="entry name" value="Glycogen Phosphorylase B"/>
    <property type="match status" value="1"/>
</dbReference>
<evidence type="ECO:0000256" key="4">
    <source>
        <dbReference type="ARBA" id="ARBA00012621"/>
    </source>
</evidence>
<keyword evidence="12" id="KW-1003">Cell membrane</keyword>
<dbReference type="InterPro" id="IPR038107">
    <property type="entry name" value="Glycos_transf_N_sf"/>
</dbReference>
<dbReference type="InterPro" id="IPR007507">
    <property type="entry name" value="Glycos_transf_N"/>
</dbReference>
<dbReference type="Proteomes" id="UP001139971">
    <property type="component" value="Unassembled WGS sequence"/>
</dbReference>
<feature type="active site" description="Proton acceptor" evidence="10">
    <location>
        <position position="61"/>
    </location>
</feature>
<name>A0A9X3YMB3_9GAMM</name>
<evidence type="ECO:0000313" key="15">
    <source>
        <dbReference type="Proteomes" id="UP001139971"/>
    </source>
</evidence>
<evidence type="ECO:0000256" key="12">
    <source>
        <dbReference type="RuleBase" id="RU365103"/>
    </source>
</evidence>
<dbReference type="InterPro" id="IPR039901">
    <property type="entry name" value="Kdotransferase"/>
</dbReference>
<evidence type="ECO:0000256" key="10">
    <source>
        <dbReference type="PIRSR" id="PIRSR639901-1"/>
    </source>
</evidence>
<feature type="site" description="Transition state stabilizer" evidence="11">
    <location>
        <position position="131"/>
    </location>
</feature>
<evidence type="ECO:0000256" key="8">
    <source>
        <dbReference type="ARBA" id="ARBA00031445"/>
    </source>
</evidence>